<dbReference type="EMBL" id="LAZR01001205">
    <property type="protein sequence ID" value="KKN48757.1"/>
    <property type="molecule type" value="Genomic_DNA"/>
</dbReference>
<feature type="transmembrane region" description="Helical" evidence="1">
    <location>
        <begin position="163"/>
        <end position="186"/>
    </location>
</feature>
<protein>
    <recommendedName>
        <fullName evidence="3">Glycosyltransferase RgtA/B/C/D-like domain-containing protein</fullName>
    </recommendedName>
</protein>
<evidence type="ECO:0008006" key="3">
    <source>
        <dbReference type="Google" id="ProtNLM"/>
    </source>
</evidence>
<keyword evidence="1" id="KW-0472">Membrane</keyword>
<comment type="caution">
    <text evidence="2">The sequence shown here is derived from an EMBL/GenBank/DDBJ whole genome shotgun (WGS) entry which is preliminary data.</text>
</comment>
<feature type="transmembrane region" description="Helical" evidence="1">
    <location>
        <begin position="20"/>
        <end position="40"/>
    </location>
</feature>
<feature type="transmembrane region" description="Helical" evidence="1">
    <location>
        <begin position="138"/>
        <end position="157"/>
    </location>
</feature>
<keyword evidence="1" id="KW-0812">Transmembrane</keyword>
<gene>
    <name evidence="2" type="ORF">LCGC14_0649610</name>
</gene>
<sequence>MTLAEKVSQEYSSRSQHLALGPTFLVILLSVTIMSGLNLADPMIRHDDYPALFADAPAFWNKTLHEGRWLNYIWHLRDAVTPAWLNFAVYQTSWALFVAALAVVFTGPKGANWFTVVLALLMMVSPSAMLISIWFNTLIPGLAIVALFAALACRVSSRTLRLLLPGFVIVSFMAYTTYPLLLFAVCIAKTENRSLRDLVGLMLLFCASFALAVLTVYAINWQVHGVFGVPVANWREPTAADGLGGIVANLPKLLETFQIVFHRNGFGFAPLIGFIPVMLAAAFVVFYKYARLEGLYLIAGLSVGIALVVVQVLKLGVIVPPRAFIFAWVFAAMAMVRAVDLLSQTEGLAGRMGRNAILLIVGVYFIEIFMFYGQHNAWRADTKRLAQEISSADGNVFIYGDSSQIASAKKSGIQSTKALPFRLKQLTGRQAVNCAETPDLCPQQPQAIDAGTSEIHVRRTDQGLFMIFTPSDDASLSEPL</sequence>
<feature type="transmembrane region" description="Helical" evidence="1">
    <location>
        <begin position="266"/>
        <end position="287"/>
    </location>
</feature>
<feature type="transmembrane region" description="Helical" evidence="1">
    <location>
        <begin position="198"/>
        <end position="219"/>
    </location>
</feature>
<organism evidence="2">
    <name type="scientific">marine sediment metagenome</name>
    <dbReference type="NCBI Taxonomy" id="412755"/>
    <lineage>
        <taxon>unclassified sequences</taxon>
        <taxon>metagenomes</taxon>
        <taxon>ecological metagenomes</taxon>
    </lineage>
</organism>
<reference evidence="2" key="1">
    <citation type="journal article" date="2015" name="Nature">
        <title>Complex archaea that bridge the gap between prokaryotes and eukaryotes.</title>
        <authorList>
            <person name="Spang A."/>
            <person name="Saw J.H."/>
            <person name="Jorgensen S.L."/>
            <person name="Zaremba-Niedzwiedzka K."/>
            <person name="Martijn J."/>
            <person name="Lind A.E."/>
            <person name="van Eijk R."/>
            <person name="Schleper C."/>
            <person name="Guy L."/>
            <person name="Ettema T.J."/>
        </authorList>
    </citation>
    <scope>NUCLEOTIDE SEQUENCE</scope>
</reference>
<feature type="transmembrane region" description="Helical" evidence="1">
    <location>
        <begin position="325"/>
        <end position="343"/>
    </location>
</feature>
<dbReference type="AlphaFoldDB" id="A0A0F9RGD5"/>
<feature type="transmembrane region" description="Helical" evidence="1">
    <location>
        <begin position="111"/>
        <end position="131"/>
    </location>
</feature>
<feature type="transmembrane region" description="Helical" evidence="1">
    <location>
        <begin position="355"/>
        <end position="373"/>
    </location>
</feature>
<accession>A0A0F9RGD5</accession>
<feature type="transmembrane region" description="Helical" evidence="1">
    <location>
        <begin position="83"/>
        <end position="105"/>
    </location>
</feature>
<evidence type="ECO:0000256" key="1">
    <source>
        <dbReference type="SAM" id="Phobius"/>
    </source>
</evidence>
<evidence type="ECO:0000313" key="2">
    <source>
        <dbReference type="EMBL" id="KKN48757.1"/>
    </source>
</evidence>
<feature type="transmembrane region" description="Helical" evidence="1">
    <location>
        <begin position="294"/>
        <end position="313"/>
    </location>
</feature>
<proteinExistence type="predicted"/>
<name>A0A0F9RGD5_9ZZZZ</name>
<keyword evidence="1" id="KW-1133">Transmembrane helix</keyword>